<dbReference type="Proteomes" id="UP001339429">
    <property type="component" value="Unassembled WGS sequence"/>
</dbReference>
<evidence type="ECO:0000256" key="1">
    <source>
        <dbReference type="SAM" id="SignalP"/>
    </source>
</evidence>
<comment type="caution">
    <text evidence="2">The sequence shown here is derived from an EMBL/GenBank/DDBJ whole genome shotgun (WGS) entry which is preliminary data.</text>
</comment>
<accession>A0ABU6LK08</accession>
<dbReference type="RefSeq" id="WP_327780058.1">
    <property type="nucleotide sequence ID" value="NZ_JAYXUD010000013.1"/>
</dbReference>
<evidence type="ECO:0000313" key="3">
    <source>
        <dbReference type="Proteomes" id="UP001339429"/>
    </source>
</evidence>
<feature type="signal peptide" evidence="1">
    <location>
        <begin position="1"/>
        <end position="18"/>
    </location>
</feature>
<reference evidence="2 3" key="1">
    <citation type="submission" date="2024-01" db="EMBL/GenBank/DDBJ databases">
        <title>Active colonisers of the gastrointestinal tract of Atlantic salmon farmed in a warm water region.</title>
        <authorList>
            <person name="Bowman J.P."/>
        </authorList>
    </citation>
    <scope>NUCLEOTIDE SEQUENCE [LARGE SCALE GENOMIC DNA]</scope>
    <source>
        <strain evidence="2 3">S4MW1</strain>
    </source>
</reference>
<proteinExistence type="predicted"/>
<evidence type="ECO:0000313" key="2">
    <source>
        <dbReference type="EMBL" id="MEC6899880.1"/>
    </source>
</evidence>
<organism evidence="2 3">
    <name type="scientific">Photobacterium piscicola</name>
    <dbReference type="NCBI Taxonomy" id="1378299"/>
    <lineage>
        <taxon>Bacteria</taxon>
        <taxon>Pseudomonadati</taxon>
        <taxon>Pseudomonadota</taxon>
        <taxon>Gammaproteobacteria</taxon>
        <taxon>Vibrionales</taxon>
        <taxon>Vibrionaceae</taxon>
        <taxon>Photobacterium</taxon>
    </lineage>
</organism>
<feature type="chain" id="PRO_5045254560" evidence="1">
    <location>
        <begin position="19"/>
        <end position="155"/>
    </location>
</feature>
<sequence length="155" mass="17676">MRKLLLLGCLFFSPLTLSDSLSETNEWYIAKNGQYLIRDSINTGYFAMMGANTVGDLNVYLQFWDKEDCQEVGDKVLGHDPLLVNGKLVKYSQACNNGWRMFFPSTEAGRKYLISEFKKKNLVEITTYAKNFKVLFSAKGFTKLFNAKKIQAKAI</sequence>
<gene>
    <name evidence="2" type="ORF">VXS00_14615</name>
</gene>
<keyword evidence="1" id="KW-0732">Signal</keyword>
<keyword evidence="3" id="KW-1185">Reference proteome</keyword>
<name>A0ABU6LK08_9GAMM</name>
<protein>
    <submittedName>
        <fullName evidence="2">Uncharacterized protein</fullName>
    </submittedName>
</protein>
<dbReference type="EMBL" id="JAYXUD010000013">
    <property type="protein sequence ID" value="MEC6899880.1"/>
    <property type="molecule type" value="Genomic_DNA"/>
</dbReference>